<evidence type="ECO:0000313" key="2">
    <source>
        <dbReference type="EMBL" id="MBE1606278.1"/>
    </source>
</evidence>
<keyword evidence="1" id="KW-0812">Transmembrane</keyword>
<reference evidence="2" key="1">
    <citation type="submission" date="2020-10" db="EMBL/GenBank/DDBJ databases">
        <title>Sequencing the genomes of 1000 actinobacteria strains.</title>
        <authorList>
            <person name="Klenk H.-P."/>
        </authorList>
    </citation>
    <scope>NUCLEOTIDE SEQUENCE</scope>
    <source>
        <strain evidence="2">DSM 45354</strain>
    </source>
</reference>
<gene>
    <name evidence="2" type="ORF">HEB94_003126</name>
</gene>
<keyword evidence="3" id="KW-1185">Reference proteome</keyword>
<organism evidence="2 3">
    <name type="scientific">Actinopolymorpha pittospori</name>
    <dbReference type="NCBI Taxonomy" id="648752"/>
    <lineage>
        <taxon>Bacteria</taxon>
        <taxon>Bacillati</taxon>
        <taxon>Actinomycetota</taxon>
        <taxon>Actinomycetes</taxon>
        <taxon>Propionibacteriales</taxon>
        <taxon>Actinopolymorphaceae</taxon>
        <taxon>Actinopolymorpha</taxon>
    </lineage>
</organism>
<keyword evidence="1" id="KW-0472">Membrane</keyword>
<keyword evidence="1" id="KW-1133">Transmembrane helix</keyword>
<dbReference type="RefSeq" id="WP_192750434.1">
    <property type="nucleotide sequence ID" value="NZ_BAABJL010000085.1"/>
</dbReference>
<protein>
    <submittedName>
        <fullName evidence="2">Uncharacterized membrane protein YkvA (DUF1232 family)</fullName>
    </submittedName>
</protein>
<feature type="transmembrane region" description="Helical" evidence="1">
    <location>
        <begin position="6"/>
        <end position="28"/>
    </location>
</feature>
<dbReference type="AlphaFoldDB" id="A0A927MVZ7"/>
<name>A0A927MVZ7_9ACTN</name>
<evidence type="ECO:0000256" key="1">
    <source>
        <dbReference type="SAM" id="Phobius"/>
    </source>
</evidence>
<accession>A0A927MVZ7</accession>
<dbReference type="Proteomes" id="UP000638648">
    <property type="component" value="Unassembled WGS sequence"/>
</dbReference>
<dbReference type="EMBL" id="JADBEM010000001">
    <property type="protein sequence ID" value="MBE1606278.1"/>
    <property type="molecule type" value="Genomic_DNA"/>
</dbReference>
<comment type="caution">
    <text evidence="2">The sequence shown here is derived from an EMBL/GenBank/DDBJ whole genome shotgun (WGS) entry which is preliminary data.</text>
</comment>
<proteinExistence type="predicted"/>
<sequence>MDSWGGVPLILIGLLVLATLAVAVVLFVRLLRMGRVARSVDMPQQGRIAFWIGLIYSVSPVDLLPDPVYLDDIGVLVGAIAYLGHLARKHGLLGIRPIRSQVEDRPDRPPRELR</sequence>
<evidence type="ECO:0000313" key="3">
    <source>
        <dbReference type="Proteomes" id="UP000638648"/>
    </source>
</evidence>